<reference evidence="5 6" key="1">
    <citation type="submission" date="2023-09" db="EMBL/GenBank/DDBJ databases">
        <title>Different Types of Thermotolerant Ring-Cleaving Dioxygenases derived from Aeribacillus composti HB-1 applied for multiple aromatic hydrocarbons removal.</title>
        <authorList>
            <person name="Cao L."/>
            <person name="Li M."/>
            <person name="Ma T."/>
        </authorList>
    </citation>
    <scope>NUCLEOTIDE SEQUENCE [LARGE SCALE GENOMIC DNA]</scope>
    <source>
        <strain evidence="5 6">HB-1</strain>
    </source>
</reference>
<dbReference type="RefSeq" id="WP_311067317.1">
    <property type="nucleotide sequence ID" value="NZ_CP134501.1"/>
</dbReference>
<dbReference type="SUPFAM" id="SSF52922">
    <property type="entry name" value="TK C-terminal domain-like"/>
    <property type="match status" value="1"/>
</dbReference>
<evidence type="ECO:0000259" key="4">
    <source>
        <dbReference type="Pfam" id="PF02780"/>
    </source>
</evidence>
<dbReference type="Pfam" id="PF02780">
    <property type="entry name" value="Transketolase_C"/>
    <property type="match status" value="1"/>
</dbReference>
<evidence type="ECO:0000256" key="1">
    <source>
        <dbReference type="ARBA" id="ARBA00001964"/>
    </source>
</evidence>
<keyword evidence="6" id="KW-1185">Reference proteome</keyword>
<dbReference type="Proteomes" id="UP001303701">
    <property type="component" value="Chromosome"/>
</dbReference>
<comment type="cofactor">
    <cofactor evidence="1">
        <name>thiamine diphosphate</name>
        <dbReference type="ChEBI" id="CHEBI:58937"/>
    </cofactor>
</comment>
<evidence type="ECO:0000313" key="6">
    <source>
        <dbReference type="Proteomes" id="UP001303701"/>
    </source>
</evidence>
<dbReference type="GeneID" id="301124796"/>
<dbReference type="InterPro" id="IPR033248">
    <property type="entry name" value="Transketolase_C"/>
</dbReference>
<feature type="domain" description="Transketolase C-terminal" evidence="4">
    <location>
        <begin position="2"/>
        <end position="119"/>
    </location>
</feature>
<evidence type="ECO:0000256" key="3">
    <source>
        <dbReference type="ARBA" id="ARBA00023052"/>
    </source>
</evidence>
<dbReference type="EMBL" id="CP134501">
    <property type="protein sequence ID" value="WNF34833.1"/>
    <property type="molecule type" value="Genomic_DNA"/>
</dbReference>
<sequence>MKRSGKDVTIVTLSRMVQFSLEAAKELEKEGIDAEVIDLRTLVPLDIETVKESVKKTNRVVVVHEATRSYGWGAEIAARIQEEAFDDLDAPVQRVGAEDVPVPYNLNLEKEMLPQTKDIIQGVKKSLYLQMETV</sequence>
<keyword evidence="2" id="KW-0560">Oxidoreductase</keyword>
<name>A0ABY9WFL2_9BACI</name>
<proteinExistence type="predicted"/>
<accession>A0ABY9WFL2</accession>
<organism evidence="5 6">
    <name type="scientific">Aeribacillus composti</name>
    <dbReference type="NCBI Taxonomy" id="1868734"/>
    <lineage>
        <taxon>Bacteria</taxon>
        <taxon>Bacillati</taxon>
        <taxon>Bacillota</taxon>
        <taxon>Bacilli</taxon>
        <taxon>Bacillales</taxon>
        <taxon>Bacillaceae</taxon>
        <taxon>Aeribacillus</taxon>
    </lineage>
</organism>
<gene>
    <name evidence="5" type="ORF">RI196_02430</name>
</gene>
<dbReference type="InterPro" id="IPR009014">
    <property type="entry name" value="Transketo_C/PFOR_II"/>
</dbReference>
<evidence type="ECO:0000256" key="2">
    <source>
        <dbReference type="ARBA" id="ARBA00023002"/>
    </source>
</evidence>
<keyword evidence="3" id="KW-0786">Thiamine pyrophosphate</keyword>
<dbReference type="PANTHER" id="PTHR43257:SF2">
    <property type="entry name" value="PYRUVATE DEHYDROGENASE E1 COMPONENT SUBUNIT BETA"/>
    <property type="match status" value="1"/>
</dbReference>
<dbReference type="Gene3D" id="3.40.50.920">
    <property type="match status" value="1"/>
</dbReference>
<protein>
    <submittedName>
        <fullName evidence="5">Transketolase C-terminal domain-containing protein</fullName>
    </submittedName>
</protein>
<evidence type="ECO:0000313" key="5">
    <source>
        <dbReference type="EMBL" id="WNF34833.1"/>
    </source>
</evidence>
<dbReference type="PANTHER" id="PTHR43257">
    <property type="entry name" value="PYRUVATE DEHYDROGENASE E1 COMPONENT BETA SUBUNIT"/>
    <property type="match status" value="1"/>
</dbReference>